<name>A0A6A8D912_9BACI</name>
<evidence type="ECO:0000256" key="1">
    <source>
        <dbReference type="ARBA" id="ARBA00004117"/>
    </source>
</evidence>
<dbReference type="GO" id="GO:0071978">
    <property type="term" value="P:bacterial-type flagellum-dependent swarming motility"/>
    <property type="evidence" value="ECO:0007669"/>
    <property type="project" value="TreeGrafter"/>
</dbReference>
<dbReference type="AlphaFoldDB" id="A0A6A8D912"/>
<gene>
    <name evidence="8" type="primary">flgB</name>
    <name evidence="8" type="ORF">GH741_06115</name>
</gene>
<evidence type="ECO:0000256" key="2">
    <source>
        <dbReference type="ARBA" id="ARBA00009677"/>
    </source>
</evidence>
<comment type="similarity">
    <text evidence="2 6">Belongs to the flagella basal body rod proteins family.</text>
</comment>
<keyword evidence="8" id="KW-0282">Flagellum</keyword>
<dbReference type="EMBL" id="WJNG01000004">
    <property type="protein sequence ID" value="MRH42253.1"/>
    <property type="molecule type" value="Genomic_DNA"/>
</dbReference>
<evidence type="ECO:0000313" key="9">
    <source>
        <dbReference type="Proteomes" id="UP000799092"/>
    </source>
</evidence>
<evidence type="ECO:0000259" key="7">
    <source>
        <dbReference type="Pfam" id="PF00460"/>
    </source>
</evidence>
<comment type="subcellular location">
    <subcellularLocation>
        <location evidence="1 6">Bacterial flagellum basal body</location>
    </subcellularLocation>
</comment>
<comment type="subunit">
    <text evidence="6">The basal body constitutes a major portion of the flagellar organelle and consists of a number of rings mounted on a central rod.</text>
</comment>
<proteinExistence type="inferred from homology"/>
<dbReference type="PIRSF" id="PIRSF002889">
    <property type="entry name" value="Rod_FlgB"/>
    <property type="match status" value="1"/>
</dbReference>
<evidence type="ECO:0000313" key="8">
    <source>
        <dbReference type="EMBL" id="MRH42253.1"/>
    </source>
</evidence>
<evidence type="ECO:0000256" key="5">
    <source>
        <dbReference type="ARBA" id="ARBA00024934"/>
    </source>
</evidence>
<dbReference type="OrthoDB" id="9792068at2"/>
<organism evidence="8 9">
    <name type="scientific">Aquibacillus halophilus</name>
    <dbReference type="NCBI Taxonomy" id="930132"/>
    <lineage>
        <taxon>Bacteria</taxon>
        <taxon>Bacillati</taxon>
        <taxon>Bacillota</taxon>
        <taxon>Bacilli</taxon>
        <taxon>Bacillales</taxon>
        <taxon>Bacillaceae</taxon>
        <taxon>Aquibacillus</taxon>
    </lineage>
</organism>
<dbReference type="GO" id="GO:0030694">
    <property type="term" value="C:bacterial-type flagellum basal body, rod"/>
    <property type="evidence" value="ECO:0007669"/>
    <property type="project" value="InterPro"/>
</dbReference>
<reference evidence="8" key="1">
    <citation type="submission" date="2019-11" db="EMBL/GenBank/DDBJ databases">
        <authorList>
            <person name="Li J."/>
        </authorList>
    </citation>
    <scope>NUCLEOTIDE SEQUENCE</scope>
    <source>
        <strain evidence="8">B6B</strain>
    </source>
</reference>
<comment type="caution">
    <text evidence="8">The sequence shown here is derived from an EMBL/GenBank/DDBJ whole genome shotgun (WGS) entry which is preliminary data.</text>
</comment>
<keyword evidence="8" id="KW-0969">Cilium</keyword>
<dbReference type="NCBIfam" id="TIGR01396">
    <property type="entry name" value="FlgB"/>
    <property type="match status" value="1"/>
</dbReference>
<accession>A0A6A8D912</accession>
<feature type="domain" description="Flagellar basal body rod protein N-terminal" evidence="7">
    <location>
        <begin position="24"/>
        <end position="38"/>
    </location>
</feature>
<keyword evidence="8" id="KW-0966">Cell projection</keyword>
<dbReference type="Pfam" id="PF00460">
    <property type="entry name" value="Flg_bb_rod"/>
    <property type="match status" value="1"/>
</dbReference>
<evidence type="ECO:0000256" key="3">
    <source>
        <dbReference type="ARBA" id="ARBA00014376"/>
    </source>
</evidence>
<keyword evidence="4 6" id="KW-0975">Bacterial flagellum</keyword>
<dbReference type="PANTHER" id="PTHR30435:SF12">
    <property type="entry name" value="FLAGELLAR BASAL BODY ROD PROTEIN FLGB"/>
    <property type="match status" value="1"/>
</dbReference>
<protein>
    <recommendedName>
        <fullName evidence="3 6">Flagellar basal body rod protein FlgB</fullName>
    </recommendedName>
</protein>
<dbReference type="InterPro" id="IPR001444">
    <property type="entry name" value="Flag_bb_rod_N"/>
</dbReference>
<comment type="function">
    <text evidence="5 6">Structural component of flagellum, the bacterial motility apparatus. Part of the rod structure of flagellar basal body.</text>
</comment>
<dbReference type="RefSeq" id="WP_153735899.1">
    <property type="nucleotide sequence ID" value="NZ_WJNG01000004.1"/>
</dbReference>
<keyword evidence="9" id="KW-1185">Reference proteome</keyword>
<dbReference type="Proteomes" id="UP000799092">
    <property type="component" value="Unassembled WGS sequence"/>
</dbReference>
<evidence type="ECO:0000256" key="4">
    <source>
        <dbReference type="ARBA" id="ARBA00023143"/>
    </source>
</evidence>
<evidence type="ECO:0000256" key="6">
    <source>
        <dbReference type="PIRNR" id="PIRNR002889"/>
    </source>
</evidence>
<sequence length="132" mass="14914">MSLFGKTINTLERSLDYSSLKNQTISNNIANADTPNYKAKSVVFKNVLGNEIENTFHAKRTHPKHIPFQSSSDHSSYRVISDSSTTYNHNGNNVDIDKEMTELAKNQIYYQSIVDRLNGKFNSLQTVIKGGR</sequence>
<dbReference type="PANTHER" id="PTHR30435">
    <property type="entry name" value="FLAGELLAR PROTEIN"/>
    <property type="match status" value="1"/>
</dbReference>
<dbReference type="InterPro" id="IPR006300">
    <property type="entry name" value="FlgB"/>
</dbReference>